<evidence type="ECO:0000313" key="5">
    <source>
        <dbReference type="EMBL" id="CAE4670580.1"/>
    </source>
</evidence>
<keyword evidence="2" id="KW-0472">Membrane</keyword>
<dbReference type="InterPro" id="IPR000772">
    <property type="entry name" value="Ricin_B_lectin"/>
</dbReference>
<feature type="transmembrane region" description="Helical" evidence="2">
    <location>
        <begin position="953"/>
        <end position="974"/>
    </location>
</feature>
<protein>
    <recommendedName>
        <fullName evidence="4">Ricin B lectin domain-containing protein</fullName>
    </recommendedName>
</protein>
<dbReference type="CDD" id="cd15489">
    <property type="entry name" value="PHD_SF"/>
    <property type="match status" value="1"/>
</dbReference>
<feature type="transmembrane region" description="Helical" evidence="2">
    <location>
        <begin position="909"/>
        <end position="933"/>
    </location>
</feature>
<dbReference type="InterPro" id="IPR035992">
    <property type="entry name" value="Ricin_B-like_lectins"/>
</dbReference>
<feature type="chain" id="PRO_5030960670" description="Ricin B lectin domain-containing protein" evidence="3">
    <location>
        <begin position="25"/>
        <end position="1102"/>
    </location>
</feature>
<accession>A0A7S4TBC8</accession>
<sequence length="1102" mass="119743">MRWCLASQRHLLCLAALLASWAEGAYPRRLQGATTGPPSNAWSSPRQIVNIDSGLCLDGTEWSDGLLFEPCSGTRQQQMWQLNSDNLLWNMFHGTMICLTRRSSDMSLLAYTWCDPESSSDTWFVNGLLLKSMLNSDCLHHDFTSRLATVQPCVKPTDEQQFIFRPVITTTVTATRVTSTRARTTSTAKWTTSSSATTMTTTVTMTIMTSKTSTTTATTTTTTAMTTTTIMTTTTTIITTTTTTTTTITTTTTKTDTTTTRTTTLTTRTTTSSTSVSTTTTATRAPHASEGAAGAAVQALLSATEDYESRALAQLLQSNGTSSTVRRGGLTIAVAKLSARSAAKAGGSLVVPADSIGAEVVVPASTFRKLGVEGVAIIVTAFDSASTSTLNGGAMQNESEEVSPGLELSWPTEVQAVANVHLASLATGEFLNVSGLAEPIKVVLPVNRSDALKCAFWDEQRSVWSGDGVSVDKSVPGILQSCKTTHLTLFGAIWMGFTATLTCSQVTLINLEAISELAALDWCGSTGATVFFTVLGVLLLTTVSGLFVECRRWRAGGWTDEDFLIPMSLEMGDQEAAEDGPVEEEGQQEGEAQPCWSLLACMYCMTVGACGTFFQWCRTSSALRDAVDDVLSNWFKNFSEFRDFVEGFCEGLDLAGAPSGAAGGRVFVLVHRIMSSLLVSSARRQAAASLKVGDDVVAFIIDDEVLPELLLRRADRRKASEREAYRCHCQTCDRPTGTTWLGLWCTRCNRWWHLTCVERRVAEEDGGGPERVRQARLACLPSNEPMMWLCPPCWCRERDALEAEAARSNSIGSEGSVREREEQPGDMKAKQLGGIRHRRTGALDLALSEHREETWGQLHEAVCDAVERHFLRTTRCCQLPCIIWRLFLVQNPFGASIVRSMFMPAGMRALFFAVDIVSALLLGTVFFSASGGVAGKRARASCLGASADLREQLGRLAAIGVGSVVFAGFPSMFLGSLHSRSFLKLPYEGCPEWERQLRIWRTQDRIVWCLGCAYLLLSAFFISTFLANISEADSRNWAVSGIISMVEDTIVIPLGVALTIPLLAILTLAVVSRVTGLDRREILCQRLAVMQRSNLTLAEVSI</sequence>
<organism evidence="5">
    <name type="scientific">Alexandrium monilatum</name>
    <dbReference type="NCBI Taxonomy" id="311494"/>
    <lineage>
        <taxon>Eukaryota</taxon>
        <taxon>Sar</taxon>
        <taxon>Alveolata</taxon>
        <taxon>Dinophyceae</taxon>
        <taxon>Gonyaulacales</taxon>
        <taxon>Pyrocystaceae</taxon>
        <taxon>Alexandrium</taxon>
    </lineage>
</organism>
<dbReference type="PANTHER" id="PTHR13802:SF52">
    <property type="entry name" value="MUCIN-4"/>
    <property type="match status" value="1"/>
</dbReference>
<dbReference type="PROSITE" id="PS50231">
    <property type="entry name" value="RICIN_B_LECTIN"/>
    <property type="match status" value="1"/>
</dbReference>
<dbReference type="Pfam" id="PF00652">
    <property type="entry name" value="Ricin_B_lectin"/>
    <property type="match status" value="1"/>
</dbReference>
<feature type="region of interest" description="Disordered" evidence="1">
    <location>
        <begin position="807"/>
        <end position="830"/>
    </location>
</feature>
<feature type="region of interest" description="Disordered" evidence="1">
    <location>
        <begin position="263"/>
        <end position="290"/>
    </location>
</feature>
<evidence type="ECO:0000259" key="4">
    <source>
        <dbReference type="Pfam" id="PF00652"/>
    </source>
</evidence>
<gene>
    <name evidence="5" type="ORF">AMON00008_LOCUS65636</name>
</gene>
<feature type="transmembrane region" description="Helical" evidence="2">
    <location>
        <begin position="1006"/>
        <end position="1030"/>
    </location>
</feature>
<keyword evidence="3" id="KW-0732">Signal</keyword>
<dbReference type="EMBL" id="HBNR01091345">
    <property type="protein sequence ID" value="CAE4670580.1"/>
    <property type="molecule type" value="Transcribed_RNA"/>
</dbReference>
<dbReference type="PANTHER" id="PTHR13802">
    <property type="entry name" value="MUCIN 4-RELATED"/>
    <property type="match status" value="1"/>
</dbReference>
<dbReference type="Gene3D" id="3.30.40.10">
    <property type="entry name" value="Zinc/RING finger domain, C3HC4 (zinc finger)"/>
    <property type="match status" value="1"/>
</dbReference>
<name>A0A7S4TBC8_9DINO</name>
<keyword evidence="2" id="KW-0812">Transmembrane</keyword>
<feature type="signal peptide" evidence="3">
    <location>
        <begin position="1"/>
        <end position="24"/>
    </location>
</feature>
<dbReference type="AlphaFoldDB" id="A0A7S4TBC8"/>
<dbReference type="Gene3D" id="2.80.10.50">
    <property type="match status" value="1"/>
</dbReference>
<evidence type="ECO:0000256" key="1">
    <source>
        <dbReference type="SAM" id="MobiDB-lite"/>
    </source>
</evidence>
<evidence type="ECO:0000256" key="3">
    <source>
        <dbReference type="SAM" id="SignalP"/>
    </source>
</evidence>
<feature type="domain" description="Ricin B lectin" evidence="4">
    <location>
        <begin position="47"/>
        <end position="162"/>
    </location>
</feature>
<feature type="transmembrane region" description="Helical" evidence="2">
    <location>
        <begin position="1050"/>
        <end position="1071"/>
    </location>
</feature>
<keyword evidence="2" id="KW-1133">Transmembrane helix</keyword>
<evidence type="ECO:0000256" key="2">
    <source>
        <dbReference type="SAM" id="Phobius"/>
    </source>
</evidence>
<dbReference type="SUPFAM" id="SSF50370">
    <property type="entry name" value="Ricin B-like lectins"/>
    <property type="match status" value="1"/>
</dbReference>
<feature type="compositionally biased region" description="Basic and acidic residues" evidence="1">
    <location>
        <begin position="816"/>
        <end position="829"/>
    </location>
</feature>
<dbReference type="InterPro" id="IPR013083">
    <property type="entry name" value="Znf_RING/FYVE/PHD"/>
</dbReference>
<dbReference type="InterPro" id="IPR051495">
    <property type="entry name" value="Epithelial_Barrier/Signaling"/>
</dbReference>
<feature type="transmembrane region" description="Helical" evidence="2">
    <location>
        <begin position="530"/>
        <end position="548"/>
    </location>
</feature>
<reference evidence="5" key="1">
    <citation type="submission" date="2021-01" db="EMBL/GenBank/DDBJ databases">
        <authorList>
            <person name="Corre E."/>
            <person name="Pelletier E."/>
            <person name="Niang G."/>
            <person name="Scheremetjew M."/>
            <person name="Finn R."/>
            <person name="Kale V."/>
            <person name="Holt S."/>
            <person name="Cochrane G."/>
            <person name="Meng A."/>
            <person name="Brown T."/>
            <person name="Cohen L."/>
        </authorList>
    </citation>
    <scope>NUCLEOTIDE SEQUENCE</scope>
    <source>
        <strain evidence="5">CCMP3105</strain>
    </source>
</reference>
<proteinExistence type="predicted"/>